<dbReference type="OrthoDB" id="15189at2759"/>
<dbReference type="Proteomes" id="UP001049176">
    <property type="component" value="Chromosome 10"/>
</dbReference>
<keyword evidence="5" id="KW-0378">Hydrolase</keyword>
<comment type="caution">
    <text evidence="9">The sequence shown here is derived from an EMBL/GenBank/DDBJ whole genome shotgun (WGS) entry which is preliminary data.</text>
</comment>
<dbReference type="SUPFAM" id="SSF50630">
    <property type="entry name" value="Acid proteases"/>
    <property type="match status" value="1"/>
</dbReference>
<name>A0A9P7RMX7_9AGAR</name>
<evidence type="ECO:0000256" key="6">
    <source>
        <dbReference type="SAM" id="Phobius"/>
    </source>
</evidence>
<keyword evidence="6" id="KW-1133">Transmembrane helix</keyword>
<comment type="similarity">
    <text evidence="1 5">Belongs to the peptidase A1 family.</text>
</comment>
<dbReference type="GO" id="GO:0004190">
    <property type="term" value="F:aspartic-type endopeptidase activity"/>
    <property type="evidence" value="ECO:0007669"/>
    <property type="project" value="UniProtKB-KW"/>
</dbReference>
<dbReference type="InterPro" id="IPR034164">
    <property type="entry name" value="Pepsin-like_dom"/>
</dbReference>
<dbReference type="PRINTS" id="PR00792">
    <property type="entry name" value="PEPSIN"/>
</dbReference>
<proteinExistence type="inferred from homology"/>
<dbReference type="PANTHER" id="PTHR47966:SF57">
    <property type="entry name" value="PEPTIDASE A1 DOMAIN-CONTAINING PROTEIN"/>
    <property type="match status" value="1"/>
</dbReference>
<dbReference type="AlphaFoldDB" id="A0A9P7RMX7"/>
<feature type="active site" evidence="3">
    <location>
        <position position="83"/>
    </location>
</feature>
<dbReference type="InterPro" id="IPR021109">
    <property type="entry name" value="Peptidase_aspartic_dom_sf"/>
</dbReference>
<keyword evidence="6" id="KW-0812">Transmembrane</keyword>
<evidence type="ECO:0000256" key="1">
    <source>
        <dbReference type="ARBA" id="ARBA00007447"/>
    </source>
</evidence>
<dbReference type="PROSITE" id="PS51767">
    <property type="entry name" value="PEPTIDASE_A1"/>
    <property type="match status" value="1"/>
</dbReference>
<gene>
    <name evidence="9" type="ORF">E1B28_002550</name>
</gene>
<dbReference type="Gene3D" id="2.40.70.10">
    <property type="entry name" value="Acid Proteases"/>
    <property type="match status" value="2"/>
</dbReference>
<keyword evidence="5" id="KW-0645">Protease</keyword>
<protein>
    <recommendedName>
        <fullName evidence="8">Peptidase A1 domain-containing protein</fullName>
    </recommendedName>
</protein>
<evidence type="ECO:0000313" key="10">
    <source>
        <dbReference type="Proteomes" id="UP001049176"/>
    </source>
</evidence>
<keyword evidence="10" id="KW-1185">Reference proteome</keyword>
<accession>A0A9P7RMX7</accession>
<sequence length="478" mass="51666">MPSLVYALLSMTVLHTTAATSNPSTPFTQGEYQKGSKLPITRVQNDQLRFRRSQSSMMLSNQNKFSYLVPIRIGGQSFPLILDTGSSDLWVVSDKCSSKDCSSVSRYSQPSSKDLETLGTPFDLSYLKGSVSGVVALDVVSLGSFEIRPQVFGLADDIKDMNLAGNGHSGILGLSFPSEASISPNVAPTVLENIFKYLDEPYFAIKLGTSPGPNDPTSSLTFGQLDEKYASHLSEFFFTPVSTAGASGYTYWKVSIQTFIVDGQPVQLSPSTVRGVRDTQIAVVDTGTTLIVGPTSDVDAIWGATGSAARYNTNEKIWEVRCNKAVDIRLVLGNRDRHVELPIDYEDVNWDEGEHESGWCIGGIQANDDVGSGDWLLGDAFLRSVYTVHFIGNTTHPPSMGFLGTVDRNVTYEQFRAKRGPDLDQSSPPPANIQGVLRTPARPAAPIVYSLGSAGGFIGGAAAMTAFRMRRRFLAGGL</sequence>
<dbReference type="GO" id="GO:0006508">
    <property type="term" value="P:proteolysis"/>
    <property type="evidence" value="ECO:0007669"/>
    <property type="project" value="UniProtKB-KW"/>
</dbReference>
<keyword evidence="4" id="KW-1015">Disulfide bond</keyword>
<keyword evidence="6" id="KW-0472">Membrane</keyword>
<evidence type="ECO:0000256" key="7">
    <source>
        <dbReference type="SAM" id="SignalP"/>
    </source>
</evidence>
<feature type="domain" description="Peptidase A1" evidence="8">
    <location>
        <begin position="67"/>
        <end position="403"/>
    </location>
</feature>
<dbReference type="InterPro" id="IPR001969">
    <property type="entry name" value="Aspartic_peptidase_AS"/>
</dbReference>
<dbReference type="GeneID" id="66071626"/>
<evidence type="ECO:0000256" key="4">
    <source>
        <dbReference type="PIRSR" id="PIRSR601461-2"/>
    </source>
</evidence>
<dbReference type="RefSeq" id="XP_043003077.1">
    <property type="nucleotide sequence ID" value="XM_043159476.1"/>
</dbReference>
<keyword evidence="2 5" id="KW-0064">Aspartyl protease</keyword>
<feature type="signal peptide" evidence="7">
    <location>
        <begin position="1"/>
        <end position="19"/>
    </location>
</feature>
<evidence type="ECO:0000256" key="5">
    <source>
        <dbReference type="RuleBase" id="RU000454"/>
    </source>
</evidence>
<dbReference type="InterPro" id="IPR001461">
    <property type="entry name" value="Aspartic_peptidase_A1"/>
</dbReference>
<evidence type="ECO:0000256" key="3">
    <source>
        <dbReference type="PIRSR" id="PIRSR601461-1"/>
    </source>
</evidence>
<dbReference type="InterPro" id="IPR033121">
    <property type="entry name" value="PEPTIDASE_A1"/>
</dbReference>
<feature type="chain" id="PRO_5040444987" description="Peptidase A1 domain-containing protein" evidence="7">
    <location>
        <begin position="20"/>
        <end position="478"/>
    </location>
</feature>
<feature type="transmembrane region" description="Helical" evidence="6">
    <location>
        <begin position="447"/>
        <end position="467"/>
    </location>
</feature>
<feature type="disulfide bond" evidence="4">
    <location>
        <begin position="96"/>
        <end position="101"/>
    </location>
</feature>
<evidence type="ECO:0000259" key="8">
    <source>
        <dbReference type="PROSITE" id="PS51767"/>
    </source>
</evidence>
<feature type="active site" evidence="3">
    <location>
        <position position="285"/>
    </location>
</feature>
<dbReference type="PROSITE" id="PS00141">
    <property type="entry name" value="ASP_PROTEASE"/>
    <property type="match status" value="2"/>
</dbReference>
<evidence type="ECO:0000313" key="9">
    <source>
        <dbReference type="EMBL" id="KAG7086606.1"/>
    </source>
</evidence>
<dbReference type="CDD" id="cd05471">
    <property type="entry name" value="pepsin_like"/>
    <property type="match status" value="1"/>
</dbReference>
<organism evidence="9 10">
    <name type="scientific">Marasmius oreades</name>
    <name type="common">fairy-ring Marasmius</name>
    <dbReference type="NCBI Taxonomy" id="181124"/>
    <lineage>
        <taxon>Eukaryota</taxon>
        <taxon>Fungi</taxon>
        <taxon>Dikarya</taxon>
        <taxon>Basidiomycota</taxon>
        <taxon>Agaricomycotina</taxon>
        <taxon>Agaricomycetes</taxon>
        <taxon>Agaricomycetidae</taxon>
        <taxon>Agaricales</taxon>
        <taxon>Marasmiineae</taxon>
        <taxon>Marasmiaceae</taxon>
        <taxon>Marasmius</taxon>
    </lineage>
</organism>
<evidence type="ECO:0000256" key="2">
    <source>
        <dbReference type="ARBA" id="ARBA00022750"/>
    </source>
</evidence>
<dbReference type="Pfam" id="PF00026">
    <property type="entry name" value="Asp"/>
    <property type="match status" value="1"/>
</dbReference>
<dbReference type="PANTHER" id="PTHR47966">
    <property type="entry name" value="BETA-SITE APP-CLEAVING ENZYME, ISOFORM A-RELATED"/>
    <property type="match status" value="1"/>
</dbReference>
<dbReference type="EMBL" id="CM032190">
    <property type="protein sequence ID" value="KAG7086606.1"/>
    <property type="molecule type" value="Genomic_DNA"/>
</dbReference>
<keyword evidence="7" id="KW-0732">Signal</keyword>
<reference evidence="9" key="1">
    <citation type="journal article" date="2021" name="Genome Biol. Evol.">
        <title>The assembled and annotated genome of the fairy-ring fungus Marasmius oreades.</title>
        <authorList>
            <person name="Hiltunen M."/>
            <person name="Ament-Velasquez S.L."/>
            <person name="Johannesson H."/>
        </authorList>
    </citation>
    <scope>NUCLEOTIDE SEQUENCE</scope>
    <source>
        <strain evidence="9">03SP1</strain>
    </source>
</reference>